<dbReference type="HAMAP" id="MF_01148">
    <property type="entry name" value="Lnt"/>
    <property type="match status" value="1"/>
</dbReference>
<feature type="transmembrane region" description="Helical" evidence="8">
    <location>
        <begin position="66"/>
        <end position="86"/>
    </location>
</feature>
<gene>
    <name evidence="8" type="primary">lnt</name>
    <name evidence="10" type="ORF">CPARK_000101900</name>
</gene>
<keyword evidence="4 8" id="KW-0812">Transmembrane</keyword>
<feature type="domain" description="CN hydrolase" evidence="9">
    <location>
        <begin position="276"/>
        <end position="518"/>
    </location>
</feature>
<name>A0ABM7U627_9CHRO</name>
<dbReference type="PANTHER" id="PTHR38686:SF1">
    <property type="entry name" value="APOLIPOPROTEIN N-ACYLTRANSFERASE"/>
    <property type="match status" value="1"/>
</dbReference>
<feature type="transmembrane region" description="Helical" evidence="8">
    <location>
        <begin position="237"/>
        <end position="259"/>
    </location>
</feature>
<dbReference type="InterPro" id="IPR004563">
    <property type="entry name" value="Apolipo_AcylTrfase"/>
</dbReference>
<evidence type="ECO:0000256" key="2">
    <source>
        <dbReference type="ARBA" id="ARBA00022475"/>
    </source>
</evidence>
<comment type="pathway">
    <text evidence="8">Protein modification; lipoprotein biosynthesis (N-acyl transfer).</text>
</comment>
<keyword evidence="6 8" id="KW-0472">Membrane</keyword>
<feature type="transmembrane region" description="Helical" evidence="8">
    <location>
        <begin position="26"/>
        <end position="45"/>
    </location>
</feature>
<evidence type="ECO:0000256" key="8">
    <source>
        <dbReference type="HAMAP-Rule" id="MF_01148"/>
    </source>
</evidence>
<keyword evidence="7 8" id="KW-0012">Acyltransferase</keyword>
<dbReference type="PROSITE" id="PS50263">
    <property type="entry name" value="CN_HYDROLASE"/>
    <property type="match status" value="1"/>
</dbReference>
<comment type="function">
    <text evidence="8">Catalyzes the phospholipid dependent N-acylation of the N-terminal cysteine of apolipoprotein, the last step in lipoprotein maturation.</text>
</comment>
<evidence type="ECO:0000256" key="4">
    <source>
        <dbReference type="ARBA" id="ARBA00022692"/>
    </source>
</evidence>
<feature type="transmembrane region" description="Helical" evidence="8">
    <location>
        <begin position="165"/>
        <end position="186"/>
    </location>
</feature>
<reference evidence="10 11" key="1">
    <citation type="submission" date="2021-08" db="EMBL/GenBank/DDBJ databases">
        <title>Endosymbiont genome of Braarudosphaera bigelowii.</title>
        <authorList>
            <person name="Suzuki S."/>
            <person name="Ishida K."/>
        </authorList>
    </citation>
    <scope>NUCLEOTIDE SEQUENCE [LARGE SCALE GENOMIC DNA]</scope>
    <source>
        <strain evidence="10">CPSB-1</strain>
    </source>
</reference>
<proteinExistence type="inferred from homology"/>
<comment type="subcellular location">
    <subcellularLocation>
        <location evidence="1 8">Cell membrane</location>
        <topology evidence="1 8">Multi-pass membrane protein</topology>
    </subcellularLocation>
</comment>
<dbReference type="NCBIfam" id="TIGR00546">
    <property type="entry name" value="lnt"/>
    <property type="match status" value="1"/>
</dbReference>
<evidence type="ECO:0000256" key="6">
    <source>
        <dbReference type="ARBA" id="ARBA00023136"/>
    </source>
</evidence>
<evidence type="ECO:0000256" key="3">
    <source>
        <dbReference type="ARBA" id="ARBA00022679"/>
    </source>
</evidence>
<feature type="transmembrane region" description="Helical" evidence="8">
    <location>
        <begin position="98"/>
        <end position="129"/>
    </location>
</feature>
<protein>
    <recommendedName>
        <fullName evidence="8">Apolipoprotein N-acyltransferase</fullName>
        <shortName evidence="8">ALP N-acyltransferase</shortName>
        <ecNumber evidence="8">2.3.1.269</ecNumber>
    </recommendedName>
</protein>
<evidence type="ECO:0000313" key="11">
    <source>
        <dbReference type="Proteomes" id="UP001319803"/>
    </source>
</evidence>
<feature type="transmembrane region" description="Helical" evidence="8">
    <location>
        <begin position="206"/>
        <end position="230"/>
    </location>
</feature>
<comment type="similarity">
    <text evidence="8">Belongs to the CN hydrolase family. Apolipoprotein N-acyltransferase subfamily.</text>
</comment>
<dbReference type="Pfam" id="PF20154">
    <property type="entry name" value="LNT_N"/>
    <property type="match status" value="1"/>
</dbReference>
<evidence type="ECO:0000256" key="7">
    <source>
        <dbReference type="ARBA" id="ARBA00023315"/>
    </source>
</evidence>
<keyword evidence="2 8" id="KW-1003">Cell membrane</keyword>
<dbReference type="Pfam" id="PF00795">
    <property type="entry name" value="CN_hydrolase"/>
    <property type="match status" value="1"/>
</dbReference>
<comment type="catalytic activity">
    <reaction evidence="8">
        <text>N-terminal S-1,2-diacyl-sn-glyceryl-L-cysteinyl-[lipoprotein] + a glycerophospholipid = N-acyl-S-1,2-diacyl-sn-glyceryl-L-cysteinyl-[lipoprotein] + a 2-acyl-sn-glycero-3-phospholipid + H(+)</text>
        <dbReference type="Rhea" id="RHEA:48228"/>
        <dbReference type="Rhea" id="RHEA-COMP:14681"/>
        <dbReference type="Rhea" id="RHEA-COMP:14684"/>
        <dbReference type="ChEBI" id="CHEBI:15378"/>
        <dbReference type="ChEBI" id="CHEBI:136912"/>
        <dbReference type="ChEBI" id="CHEBI:140656"/>
        <dbReference type="ChEBI" id="CHEBI:140657"/>
        <dbReference type="ChEBI" id="CHEBI:140660"/>
        <dbReference type="EC" id="2.3.1.269"/>
    </reaction>
</comment>
<dbReference type="Proteomes" id="UP001319803">
    <property type="component" value="Chromosome"/>
</dbReference>
<accession>A0ABM7U627</accession>
<dbReference type="Gene3D" id="3.60.110.10">
    <property type="entry name" value="Carbon-nitrogen hydrolase"/>
    <property type="match status" value="1"/>
</dbReference>
<dbReference type="InterPro" id="IPR003010">
    <property type="entry name" value="C-N_Hydrolase"/>
</dbReference>
<evidence type="ECO:0000313" key="10">
    <source>
        <dbReference type="EMBL" id="BDA40181.1"/>
    </source>
</evidence>
<organism evidence="10 11">
    <name type="scientific">cyanobacterium endosymbiont of Braarudosphaera bigelowii</name>
    <dbReference type="NCBI Taxonomy" id="1285375"/>
    <lineage>
        <taxon>Bacteria</taxon>
        <taxon>Bacillati</taxon>
        <taxon>Cyanobacteriota</taxon>
        <taxon>Cyanophyceae</taxon>
        <taxon>Oscillatoriophycideae</taxon>
        <taxon>Chroococcales</taxon>
        <taxon>Aphanothecaceae</taxon>
        <taxon>Candidatus Atelocyanobacterium</taxon>
        <taxon>Candidatus Atelocyanobacterium thalassae</taxon>
    </lineage>
</organism>
<dbReference type="SUPFAM" id="SSF56317">
    <property type="entry name" value="Carbon-nitrogen hydrolase"/>
    <property type="match status" value="1"/>
</dbReference>
<evidence type="ECO:0000256" key="5">
    <source>
        <dbReference type="ARBA" id="ARBA00022989"/>
    </source>
</evidence>
<keyword evidence="11" id="KW-1185">Reference proteome</keyword>
<dbReference type="PANTHER" id="PTHR38686">
    <property type="entry name" value="APOLIPOPROTEIN N-ACYLTRANSFERASE"/>
    <property type="match status" value="1"/>
</dbReference>
<dbReference type="CDD" id="cd07571">
    <property type="entry name" value="ALP_N-acyl_transferase"/>
    <property type="match status" value="1"/>
</dbReference>
<dbReference type="EMBL" id="AP024987">
    <property type="protein sequence ID" value="BDA40181.1"/>
    <property type="molecule type" value="Genomic_DNA"/>
</dbReference>
<evidence type="ECO:0000259" key="9">
    <source>
        <dbReference type="PROSITE" id="PS50263"/>
    </source>
</evidence>
<dbReference type="RefSeq" id="WP_229637122.1">
    <property type="nucleotide sequence ID" value="NZ_AP024987.1"/>
</dbReference>
<keyword evidence="5 8" id="KW-1133">Transmembrane helix</keyword>
<dbReference type="InterPro" id="IPR045378">
    <property type="entry name" value="LNT_N"/>
</dbReference>
<evidence type="ECO:0000256" key="1">
    <source>
        <dbReference type="ARBA" id="ARBA00004651"/>
    </source>
</evidence>
<sequence length="550" mass="62265">MRVLLVGFSGLLMGLATAPFSKFYFAWVSLVPLWTFIISEKTKYISHRDIKSKKSRLKSKTKISEIILGAIAWGCSYHGFSLFWITSLHPVTWIGISWISSLIITTSCWLLVTCWGIILVLVWSCLMLWYNINYIQEINCKKTKKKSLKDTEVLTSSLTQSFRRIVFGVAIWCLLEMIWNQSPLWWTSLSYTQSPDNLAILQLTKLSGHSTVTALIIAINGLISESILVIDKNKKQFLFLISLSVIIISSSHLYGLFLYNHRVLDFNDKKIKIGIIQGNIPNTIKLNHEGKIRALKNYSNGYEILANKKVDLIITPEVALPFNIQYILRNSLLHEKVIEHRVPIILGALGGKKAGYTNSLFTIVENGKILSRFDKVKLVPLGEYIPLENILGKLVYSLSPLENHLIVGENKQIFDTSVGQAIIGICYESAFSEYFRYQTSLGGEYIITASNNAHFTQIMSAQHHSQDVIRAIETDRWMAKATNTGYSAIINPNGDSLWISKMNTYDIHKGVIYARNTLTLYVKMGDWLTITLNLIAITPLLKDFLVAIKV</sequence>
<keyword evidence="3 8" id="KW-0808">Transferase</keyword>
<dbReference type="InterPro" id="IPR036526">
    <property type="entry name" value="C-N_Hydrolase_sf"/>
</dbReference>
<dbReference type="EC" id="2.3.1.269" evidence="8"/>